<dbReference type="GO" id="GO:0043295">
    <property type="term" value="F:glutathione binding"/>
    <property type="evidence" value="ECO:0007669"/>
    <property type="project" value="TreeGrafter"/>
</dbReference>
<dbReference type="SFLD" id="SFLDG01154">
    <property type="entry name" value="Main.5:_Phi-like"/>
    <property type="match status" value="1"/>
</dbReference>
<dbReference type="SUPFAM" id="SSF52833">
    <property type="entry name" value="Thioredoxin-like"/>
    <property type="match status" value="1"/>
</dbReference>
<keyword evidence="9" id="KW-1185">Reference proteome</keyword>
<dbReference type="Proteomes" id="UP000077202">
    <property type="component" value="Unassembled WGS sequence"/>
</dbReference>
<dbReference type="SFLD" id="SFLDS00019">
    <property type="entry name" value="Glutathione_Transferase_(cytos"/>
    <property type="match status" value="1"/>
</dbReference>
<dbReference type="GO" id="GO:0006749">
    <property type="term" value="P:glutathione metabolic process"/>
    <property type="evidence" value="ECO:0007669"/>
    <property type="project" value="TreeGrafter"/>
</dbReference>
<gene>
    <name evidence="8" type="ORF">AXG93_2035s1010</name>
    <name evidence="7" type="ORF">Mp_7g11560</name>
</gene>
<reference evidence="7" key="2">
    <citation type="journal article" date="2019" name="Curr. Biol.">
        <title>Chromatin organization in early land plants reveals an ancestral association between H3K27me3, transposons, and constitutive heterochromatin.</title>
        <authorList>
            <person name="Montgomery S.A."/>
            <person name="Tanizawa Y."/>
            <person name="Galik B."/>
            <person name="Wang N."/>
            <person name="Ito T."/>
            <person name="Mochizuki T."/>
            <person name="Akimcheva S."/>
            <person name="Bowman J."/>
            <person name="Cognat V."/>
            <person name="Drouard L."/>
            <person name="Ekker H."/>
            <person name="Houng S."/>
            <person name="Kohchi T."/>
            <person name="Lin S."/>
            <person name="Liu L.D."/>
            <person name="Nakamura Y."/>
            <person name="Valeeva L.R."/>
            <person name="Shakirov E.V."/>
            <person name="Shippen D.E."/>
            <person name="Wei W."/>
            <person name="Yagura M."/>
            <person name="Yamaoka S."/>
            <person name="Yamato K.T."/>
            <person name="Liu C."/>
            <person name="Berger F."/>
        </authorList>
    </citation>
    <scope>NUCLEOTIDE SEQUENCE [LARGE SCALE GENOMIC DNA]</scope>
    <source>
        <strain evidence="7">Tak-1</strain>
    </source>
</reference>
<dbReference type="InterPro" id="IPR010987">
    <property type="entry name" value="Glutathione-S-Trfase_C-like"/>
</dbReference>
<evidence type="ECO:0000313" key="7">
    <source>
        <dbReference type="EMBL" id="BBN17050.1"/>
    </source>
</evidence>
<evidence type="ECO:0000313" key="9">
    <source>
        <dbReference type="Proteomes" id="UP000077202"/>
    </source>
</evidence>
<evidence type="ECO:0000313" key="10">
    <source>
        <dbReference type="Proteomes" id="UP001162541"/>
    </source>
</evidence>
<dbReference type="SUPFAM" id="SSF47616">
    <property type="entry name" value="GST C-terminal domain-like"/>
    <property type="match status" value="1"/>
</dbReference>
<organism evidence="8 9">
    <name type="scientific">Marchantia polymorpha subsp. ruderalis</name>
    <dbReference type="NCBI Taxonomy" id="1480154"/>
    <lineage>
        <taxon>Eukaryota</taxon>
        <taxon>Viridiplantae</taxon>
        <taxon>Streptophyta</taxon>
        <taxon>Embryophyta</taxon>
        <taxon>Marchantiophyta</taxon>
        <taxon>Marchantiopsida</taxon>
        <taxon>Marchantiidae</taxon>
        <taxon>Marchantiales</taxon>
        <taxon>Marchantiaceae</taxon>
        <taxon>Marchantia</taxon>
    </lineage>
</organism>
<evidence type="ECO:0000256" key="4">
    <source>
        <dbReference type="ARBA" id="ARBA00047960"/>
    </source>
</evidence>
<dbReference type="InterPro" id="IPR004046">
    <property type="entry name" value="GST_C"/>
</dbReference>
<dbReference type="FunFam" id="1.20.1050.10:FF:000004">
    <property type="entry name" value="Glutathione S-transferase F2"/>
    <property type="match status" value="1"/>
</dbReference>
<dbReference type="PROSITE" id="PS50404">
    <property type="entry name" value="GST_NTER"/>
    <property type="match status" value="1"/>
</dbReference>
<dbReference type="EMBL" id="AP019872">
    <property type="protein sequence ID" value="BBN17050.1"/>
    <property type="molecule type" value="Genomic_DNA"/>
</dbReference>
<keyword evidence="3" id="KW-0808">Transferase</keyword>
<dbReference type="CDD" id="cd03053">
    <property type="entry name" value="GST_N_Phi"/>
    <property type="match status" value="1"/>
</dbReference>
<dbReference type="Pfam" id="PF00043">
    <property type="entry name" value="GST_C"/>
    <property type="match status" value="1"/>
</dbReference>
<dbReference type="EMBL" id="LVLJ01003074">
    <property type="protein sequence ID" value="OAE22720.1"/>
    <property type="molecule type" value="Genomic_DNA"/>
</dbReference>
<evidence type="ECO:0000313" key="8">
    <source>
        <dbReference type="EMBL" id="OAE22720.1"/>
    </source>
</evidence>
<dbReference type="AlphaFoldDB" id="A0A176VP78"/>
<feature type="domain" description="GST N-terminal" evidence="5">
    <location>
        <begin position="1"/>
        <end position="83"/>
    </location>
</feature>
<name>A0A176VP78_MARPO</name>
<protein>
    <recommendedName>
        <fullName evidence="2">glutathione transferase</fullName>
        <ecNumber evidence="2">2.5.1.18</ecNumber>
    </recommendedName>
</protein>
<dbReference type="InterPro" id="IPR004045">
    <property type="entry name" value="Glutathione_S-Trfase_N"/>
</dbReference>
<evidence type="ECO:0000259" key="6">
    <source>
        <dbReference type="PROSITE" id="PS50405"/>
    </source>
</evidence>
<dbReference type="Proteomes" id="UP001162541">
    <property type="component" value="Chromosome 7"/>
</dbReference>
<dbReference type="InterPro" id="IPR040079">
    <property type="entry name" value="Glutathione_S-Trfase"/>
</dbReference>
<dbReference type="GO" id="GO:0005737">
    <property type="term" value="C:cytoplasm"/>
    <property type="evidence" value="ECO:0007669"/>
    <property type="project" value="TreeGrafter"/>
</dbReference>
<dbReference type="SFLD" id="SFLDG00358">
    <property type="entry name" value="Main_(cytGST)"/>
    <property type="match status" value="1"/>
</dbReference>
<feature type="domain" description="GST C-terminal" evidence="6">
    <location>
        <begin position="90"/>
        <end position="217"/>
    </location>
</feature>
<sequence>MTFQVHGTAPSTCTGRVLIALYEKNVEDFQIVEVDLMKGEHKSPEFLKNQPFGQIPFIVDGDVQLFESRAICRYVAHKYADQGTPLYGATAADAALTEQWLEVEAQNYNGPIAALVFNLVFAPMFGAPRDDAVVAAQTAKLEAVLDVYEQRLSESKFLAGDFFSLADLAHMTYTHYLINMAHQGAMFDSRPHVKAWVAELFARPSYQKWLALPGHLH</sequence>
<reference evidence="10" key="3">
    <citation type="journal article" date="2020" name="Curr. Biol.">
        <title>Chromatin organization in early land plants reveals an ancestral association between H3K27me3, transposons, and constitutive heterochromatin.</title>
        <authorList>
            <person name="Montgomery S.A."/>
            <person name="Tanizawa Y."/>
            <person name="Galik B."/>
            <person name="Wang N."/>
            <person name="Ito T."/>
            <person name="Mochizuki T."/>
            <person name="Akimcheva S."/>
            <person name="Bowman J.L."/>
            <person name="Cognat V."/>
            <person name="Marechal-Drouard L."/>
            <person name="Ekker H."/>
            <person name="Hong S.F."/>
            <person name="Kohchi T."/>
            <person name="Lin S.S."/>
            <person name="Liu L.D."/>
            <person name="Nakamura Y."/>
            <person name="Valeeva L.R."/>
            <person name="Shakirov E.V."/>
            <person name="Shippen D.E."/>
            <person name="Wei W.L."/>
            <person name="Yagura M."/>
            <person name="Yamaoka S."/>
            <person name="Yamato K.T."/>
            <person name="Liu C."/>
            <person name="Berger F."/>
        </authorList>
    </citation>
    <scope>NUCLEOTIDE SEQUENCE [LARGE SCALE GENOMIC DNA]</scope>
    <source>
        <strain evidence="10">Tak-1</strain>
    </source>
</reference>
<dbReference type="PANTHER" id="PTHR43900">
    <property type="entry name" value="GLUTATHIONE S-TRANSFERASE RHO"/>
    <property type="match status" value="1"/>
</dbReference>
<dbReference type="Gene3D" id="3.40.30.10">
    <property type="entry name" value="Glutaredoxin"/>
    <property type="match status" value="1"/>
</dbReference>
<dbReference type="FunFam" id="3.40.30.10:FF:000016">
    <property type="entry name" value="Glutathione S-transferase F2"/>
    <property type="match status" value="1"/>
</dbReference>
<dbReference type="Gene3D" id="1.20.1050.10">
    <property type="match status" value="1"/>
</dbReference>
<comment type="similarity">
    <text evidence="1">Belongs to the GST superfamily. Phi family.</text>
</comment>
<dbReference type="CDD" id="cd03187">
    <property type="entry name" value="GST_C_Phi"/>
    <property type="match status" value="1"/>
</dbReference>
<dbReference type="GO" id="GO:0009636">
    <property type="term" value="P:response to toxic substance"/>
    <property type="evidence" value="ECO:0007669"/>
    <property type="project" value="UniProtKB-ARBA"/>
</dbReference>
<dbReference type="InterPro" id="IPR036249">
    <property type="entry name" value="Thioredoxin-like_sf"/>
</dbReference>
<dbReference type="InterPro" id="IPR036282">
    <property type="entry name" value="Glutathione-S-Trfase_C_sf"/>
</dbReference>
<dbReference type="PROSITE" id="PS50405">
    <property type="entry name" value="GST_CTER"/>
    <property type="match status" value="1"/>
</dbReference>
<reference evidence="8 9" key="1">
    <citation type="submission" date="2016-03" db="EMBL/GenBank/DDBJ databases">
        <title>Mechanisms controlling the formation of the plant cell surface in tip-growing cells are functionally conserved among land plants.</title>
        <authorList>
            <person name="Honkanen S."/>
            <person name="Jones V.A."/>
            <person name="Morieri G."/>
            <person name="Champion C."/>
            <person name="Hetherington A.J."/>
            <person name="Kelly S."/>
            <person name="Saint-Marcoux D."/>
            <person name="Proust H."/>
            <person name="Prescott H."/>
            <person name="Dolan L."/>
        </authorList>
    </citation>
    <scope>NUCLEOTIDE SEQUENCE [LARGE SCALE GENOMIC DNA]</scope>
    <source>
        <strain evidence="9">cv. Tak-1 and cv. Tak-2</strain>
        <tissue evidence="8">Whole gametophyte</tissue>
    </source>
</reference>
<evidence type="ECO:0000256" key="2">
    <source>
        <dbReference type="ARBA" id="ARBA00012452"/>
    </source>
</evidence>
<evidence type="ECO:0000259" key="5">
    <source>
        <dbReference type="PROSITE" id="PS50404"/>
    </source>
</evidence>
<evidence type="ECO:0000256" key="1">
    <source>
        <dbReference type="ARBA" id="ARBA00010128"/>
    </source>
</evidence>
<comment type="catalytic activity">
    <reaction evidence="4">
        <text>RX + glutathione = an S-substituted glutathione + a halide anion + H(+)</text>
        <dbReference type="Rhea" id="RHEA:16437"/>
        <dbReference type="ChEBI" id="CHEBI:15378"/>
        <dbReference type="ChEBI" id="CHEBI:16042"/>
        <dbReference type="ChEBI" id="CHEBI:17792"/>
        <dbReference type="ChEBI" id="CHEBI:57925"/>
        <dbReference type="ChEBI" id="CHEBI:90779"/>
        <dbReference type="EC" id="2.5.1.18"/>
    </reaction>
</comment>
<dbReference type="PANTHER" id="PTHR43900:SF3">
    <property type="entry name" value="GLUTATHIONE S-TRANSFERASE RHO"/>
    <property type="match status" value="1"/>
</dbReference>
<dbReference type="GO" id="GO:0004364">
    <property type="term" value="F:glutathione transferase activity"/>
    <property type="evidence" value="ECO:0007669"/>
    <property type="project" value="UniProtKB-EC"/>
</dbReference>
<accession>A0A176VP78</accession>
<proteinExistence type="inferred from homology"/>
<dbReference type="EC" id="2.5.1.18" evidence="2"/>
<dbReference type="Pfam" id="PF02798">
    <property type="entry name" value="GST_N"/>
    <property type="match status" value="1"/>
</dbReference>
<evidence type="ECO:0000256" key="3">
    <source>
        <dbReference type="ARBA" id="ARBA00022679"/>
    </source>
</evidence>
<dbReference type="InterPro" id="IPR034347">
    <property type="entry name" value="GST_Phi_C"/>
</dbReference>